<dbReference type="InterPro" id="IPR000032">
    <property type="entry name" value="HPr-like"/>
</dbReference>
<evidence type="ECO:0000259" key="1">
    <source>
        <dbReference type="Pfam" id="PF00381"/>
    </source>
</evidence>
<evidence type="ECO:0000313" key="3">
    <source>
        <dbReference type="Proteomes" id="UP001149400"/>
    </source>
</evidence>
<dbReference type="SUPFAM" id="SSF55594">
    <property type="entry name" value="HPr-like"/>
    <property type="match status" value="1"/>
</dbReference>
<gene>
    <name evidence="2" type="ORF">LRP50_14745</name>
</gene>
<evidence type="ECO:0000313" key="2">
    <source>
        <dbReference type="EMBL" id="MDD1794390.1"/>
    </source>
</evidence>
<keyword evidence="3" id="KW-1185">Reference proteome</keyword>
<name>A0ABT5R290_9GAMM</name>
<proteinExistence type="predicted"/>
<accession>A0ABT5R290</accession>
<protein>
    <submittedName>
        <fullName evidence="2">HPr family phosphocarrier protein</fullName>
    </submittedName>
</protein>
<dbReference type="InterPro" id="IPR035895">
    <property type="entry name" value="HPr-like_sf"/>
</dbReference>
<sequence length="89" mass="9664">MNTKIWLTGGFDLHVRPAAQLSRLMQGFDAKVELSETVDGPWVCATRQAALVKLKLRSACPVYIRASGRDKNAAMSAIVGCLEGVDCQQ</sequence>
<dbReference type="Pfam" id="PF00381">
    <property type="entry name" value="PTS-HPr"/>
    <property type="match status" value="1"/>
</dbReference>
<dbReference type="Gene3D" id="3.30.1340.10">
    <property type="entry name" value="HPr-like"/>
    <property type="match status" value="1"/>
</dbReference>
<dbReference type="EMBL" id="JAJUBC010000016">
    <property type="protein sequence ID" value="MDD1794390.1"/>
    <property type="molecule type" value="Genomic_DNA"/>
</dbReference>
<organism evidence="2 3">
    <name type="scientific">Enterovibrio gelatinilyticus</name>
    <dbReference type="NCBI Taxonomy" id="2899819"/>
    <lineage>
        <taxon>Bacteria</taxon>
        <taxon>Pseudomonadati</taxon>
        <taxon>Pseudomonadota</taxon>
        <taxon>Gammaproteobacteria</taxon>
        <taxon>Vibrionales</taxon>
        <taxon>Vibrionaceae</taxon>
        <taxon>Enterovibrio</taxon>
    </lineage>
</organism>
<dbReference type="Proteomes" id="UP001149400">
    <property type="component" value="Unassembled WGS sequence"/>
</dbReference>
<feature type="domain" description="HPr" evidence="1">
    <location>
        <begin position="12"/>
        <end position="83"/>
    </location>
</feature>
<comment type="caution">
    <text evidence="2">The sequence shown here is derived from an EMBL/GenBank/DDBJ whole genome shotgun (WGS) entry which is preliminary data.</text>
</comment>
<dbReference type="RefSeq" id="WP_274165219.1">
    <property type="nucleotide sequence ID" value="NZ_JAJUBC010000016.1"/>
</dbReference>
<reference evidence="2" key="1">
    <citation type="submission" date="2021-12" db="EMBL/GenBank/DDBJ databases">
        <title>Enterovibrio ZSDZ35 sp. nov. and Enterovibrio ZSDZ42 sp. nov., isolated from coastal seawater in Qingdao.</title>
        <authorList>
            <person name="Zhang P."/>
        </authorList>
    </citation>
    <scope>NUCLEOTIDE SEQUENCE</scope>
    <source>
        <strain evidence="2">ZSDZ42</strain>
    </source>
</reference>